<dbReference type="InterPro" id="IPR029044">
    <property type="entry name" value="Nucleotide-diphossugar_trans"/>
</dbReference>
<dbReference type="Proteomes" id="UP000294335">
    <property type="component" value="Unassembled WGS sequence"/>
</dbReference>
<dbReference type="Pfam" id="PF04488">
    <property type="entry name" value="Gly_transf_sug"/>
    <property type="match status" value="1"/>
</dbReference>
<dbReference type="EMBL" id="OPYN01000187">
    <property type="protein sequence ID" value="SPO62811.1"/>
    <property type="molecule type" value="Genomic_DNA"/>
</dbReference>
<dbReference type="AlphaFoldDB" id="A0AAQ1PCY5"/>
<protein>
    <recommendedName>
        <fullName evidence="1">Dermonecrotic toxin N-terminal domain-containing protein</fullName>
    </recommendedName>
</protein>
<evidence type="ECO:0000259" key="1">
    <source>
        <dbReference type="Pfam" id="PF20178"/>
    </source>
</evidence>
<dbReference type="InterPro" id="IPR007577">
    <property type="entry name" value="GlycoTrfase_DXD_sugar-bd_CS"/>
</dbReference>
<evidence type="ECO:0000313" key="3">
    <source>
        <dbReference type="Proteomes" id="UP000294335"/>
    </source>
</evidence>
<feature type="domain" description="Dermonecrotic toxin N-terminal" evidence="1">
    <location>
        <begin position="20"/>
        <end position="91"/>
    </location>
</feature>
<dbReference type="RefSeq" id="WP_133974358.1">
    <property type="nucleotide sequence ID" value="NZ_OPYN01000187.1"/>
</dbReference>
<dbReference type="Pfam" id="PF20178">
    <property type="entry name" value="ToxA_N"/>
    <property type="match status" value="2"/>
</dbReference>
<accession>A0AAQ1PCY5</accession>
<organism evidence="2 3">
    <name type="scientific">Pseudomonas inefficax</name>
    <dbReference type="NCBI Taxonomy" id="2078786"/>
    <lineage>
        <taxon>Bacteria</taxon>
        <taxon>Pseudomonadati</taxon>
        <taxon>Pseudomonadota</taxon>
        <taxon>Gammaproteobacteria</taxon>
        <taxon>Pseudomonadales</taxon>
        <taxon>Pseudomonadaceae</taxon>
        <taxon>Pseudomonas</taxon>
    </lineage>
</organism>
<comment type="caution">
    <text evidence="2">The sequence shown here is derived from an EMBL/GenBank/DDBJ whole genome shotgun (WGS) entry which is preliminary data.</text>
</comment>
<sequence>MNLNQTIVGSAGKQQVHGVLARLPRPDRSASLAITEWARQQQLPLDPDQTLAVTLHCRFVRDRGWLAQVVEQMTLTQALLTNWQDHSLDDAVQLALQQVMRSVGTNIDWLGLLPELSLPHGRVPWATAFGNSQVKIVEQLPKSGLLQDIDTHTVFHGLFHQTAHRRYDATTYIHFDATAFQRFIWQLDFQNVYLRQLSDFWSQAASDYATGSCIAYLAACNRHVLLGYLSEAGRSLAWRAAGVQRWQHDRALQRNGVDARLLSINGYRSSDILCLSDAASGLTLLYIPGNAAPLHEFRNAGAMRAWLARQCRDRAKRAALLSHFNAADVPDRLGRSGLATILKGMADFPPRRLILPATSVYRLVRVWNPHTLINYQAERYSPRIERDLFSAFTLAQQRRSQADARYLITRDSEVTKARWRGYFYLTMNLVTPFLLVVPELAPLMAIAGAAQFGVGLDQALNDKLLEQQEEGAGQALFGLLNAVPAIVQGARASEALFGSTPSGFVKPVRLNGRLGYPLSPVSPPRLPGMEMTPFFRELAAAGDEIAAAKPGADPHIARCVIRRQAFGTGDELLGDVGQGPHPLYYDALNDSFVLKYPNGTRGAAHFVARADPLQPLASQLVADTDPLREISPASRSRTLRALGVDLQLPLDLDALATSNGMPVPRQIFHLWVGDRVIAGDYLAALDNNIRALRNSDFSLKLYLSNVNPEAFEQNMALLQGRMRDGLKVSTLEHQTFYRQFSESEYFEQYRAAIDGNGGVASNFSSASDILRYRILHSEGGIYLDMDDHLLAAPDARGQLRAKIDTVSLSVPIDGLLLRSPVCNAQLGMYTSYNTSMIGSRAFNPVLDAISDEMLSRYLTPEGREFYSTPKPARQDETGFRAYTRKLNQLTGPAVLNHVIEQRLPELYTFRQVADLANMHTLHYEALIDEQAQRRAELRLLPLEEVAVAGNAQGY</sequence>
<dbReference type="SUPFAM" id="SSF53448">
    <property type="entry name" value="Nucleotide-diphospho-sugar transferases"/>
    <property type="match status" value="1"/>
</dbReference>
<feature type="domain" description="Dermonecrotic toxin N-terminal" evidence="1">
    <location>
        <begin position="152"/>
        <end position="325"/>
    </location>
</feature>
<reference evidence="2 3" key="1">
    <citation type="submission" date="2018-02" db="EMBL/GenBank/DDBJ databases">
        <authorList>
            <person name="Dubost A."/>
        </authorList>
    </citation>
    <scope>NUCLEOTIDE SEQUENCE [LARGE SCALE GENOMIC DNA]</scope>
    <source>
        <strain evidence="3">JV551A3</strain>
    </source>
</reference>
<dbReference type="Gene3D" id="3.90.550.20">
    <property type="match status" value="1"/>
</dbReference>
<proteinExistence type="predicted"/>
<dbReference type="InterPro" id="IPR046673">
    <property type="entry name" value="ToxA_N"/>
</dbReference>
<keyword evidence="3" id="KW-1185">Reference proteome</keyword>
<name>A0AAQ1PCY5_9PSED</name>
<gene>
    <name evidence="2" type="ORF">JV551A3_V1_1870012</name>
</gene>
<evidence type="ECO:0000313" key="2">
    <source>
        <dbReference type="EMBL" id="SPO62811.1"/>
    </source>
</evidence>